<keyword evidence="2" id="KW-0808">Transferase</keyword>
<evidence type="ECO:0000259" key="1">
    <source>
        <dbReference type="Pfam" id="PF04480"/>
    </source>
</evidence>
<dbReference type="SUPFAM" id="SSF52980">
    <property type="entry name" value="Restriction endonuclease-like"/>
    <property type="match status" value="1"/>
</dbReference>
<dbReference type="AlphaFoldDB" id="A0A3B0QT31"/>
<dbReference type="PANTHER" id="PTHR38590:SF1">
    <property type="entry name" value="BLL0828 PROTEIN"/>
    <property type="match status" value="1"/>
</dbReference>
<proteinExistence type="predicted"/>
<protein>
    <submittedName>
        <fullName evidence="2">5-methyltetrahydrofolate--homocysteine methyltransferase</fullName>
        <ecNumber evidence="2">2.1.1.13</ecNumber>
    </submittedName>
</protein>
<dbReference type="InterPro" id="IPR007569">
    <property type="entry name" value="DUF559"/>
</dbReference>
<dbReference type="PANTHER" id="PTHR38590">
    <property type="entry name" value="BLL0828 PROTEIN"/>
    <property type="match status" value="1"/>
</dbReference>
<accession>A0A3B0QT31</accession>
<reference evidence="2" key="1">
    <citation type="submission" date="2018-06" db="EMBL/GenBank/DDBJ databases">
        <authorList>
            <person name="Zhirakovskaya E."/>
        </authorList>
    </citation>
    <scope>NUCLEOTIDE SEQUENCE</scope>
</reference>
<sequence length="119" mass="14408">MNNEIHNRKYLKKFRKELRNNPTKAETKLWPALRKSQLDGKKFRRQQSIENFIVDFCCPSEKLIIEVDGEVHNNFVNNEYDFKRTERLNKLGYKVIRFTNENIFKNLDLVIEAIKQEFK</sequence>
<dbReference type="EMBL" id="UOEB01000161">
    <property type="protein sequence ID" value="VAV84530.1"/>
    <property type="molecule type" value="Genomic_DNA"/>
</dbReference>
<name>A0A3B0QT31_9ZZZZ</name>
<dbReference type="InterPro" id="IPR047216">
    <property type="entry name" value="Endonuclease_DUF559_bact"/>
</dbReference>
<dbReference type="CDD" id="cd01038">
    <property type="entry name" value="Endonuclease_DUF559"/>
    <property type="match status" value="1"/>
</dbReference>
<dbReference type="GO" id="GO:0008705">
    <property type="term" value="F:methionine synthase activity"/>
    <property type="evidence" value="ECO:0007669"/>
    <property type="project" value="UniProtKB-EC"/>
</dbReference>
<keyword evidence="2" id="KW-0489">Methyltransferase</keyword>
<dbReference type="Pfam" id="PF04480">
    <property type="entry name" value="DUF559"/>
    <property type="match status" value="1"/>
</dbReference>
<organism evidence="2">
    <name type="scientific">hydrothermal vent metagenome</name>
    <dbReference type="NCBI Taxonomy" id="652676"/>
    <lineage>
        <taxon>unclassified sequences</taxon>
        <taxon>metagenomes</taxon>
        <taxon>ecological metagenomes</taxon>
    </lineage>
</organism>
<feature type="domain" description="DUF559" evidence="1">
    <location>
        <begin position="10"/>
        <end position="117"/>
    </location>
</feature>
<dbReference type="InterPro" id="IPR011335">
    <property type="entry name" value="Restrct_endonuc-II-like"/>
</dbReference>
<evidence type="ECO:0000313" key="2">
    <source>
        <dbReference type="EMBL" id="VAV84530.1"/>
    </source>
</evidence>
<dbReference type="Gene3D" id="3.40.960.10">
    <property type="entry name" value="VSR Endonuclease"/>
    <property type="match status" value="1"/>
</dbReference>
<dbReference type="GO" id="GO:0032259">
    <property type="term" value="P:methylation"/>
    <property type="evidence" value="ECO:0007669"/>
    <property type="project" value="UniProtKB-KW"/>
</dbReference>
<dbReference type="EC" id="2.1.1.13" evidence="2"/>
<gene>
    <name evidence="2" type="ORF">MNBD_BACTEROID02-1602</name>
</gene>